<gene>
    <name evidence="2" type="ORF">E1809_09265</name>
</gene>
<reference evidence="2 3" key="1">
    <citation type="submission" date="2019-03" db="EMBL/GenBank/DDBJ databases">
        <title>Whole genome sequence of Arthrobacter sp JH1-1.</title>
        <authorList>
            <person name="Trinh H.N."/>
        </authorList>
    </citation>
    <scope>NUCLEOTIDE SEQUENCE [LARGE SCALE GENOMIC DNA]</scope>
    <source>
        <strain evidence="2 3">JH1-1</strain>
    </source>
</reference>
<feature type="compositionally biased region" description="Basic residues" evidence="1">
    <location>
        <begin position="81"/>
        <end position="101"/>
    </location>
</feature>
<proteinExistence type="predicted"/>
<sequence>MKFAELKAQSAVKQQSVLMMLSLERIRTGFRKTRMADIQNARRLRNNHANRATLRAARFGHSEFPATGHIYSGTVDPAEVKRRRAKNKVARRTRAAARKQG</sequence>
<organism evidence="2 3">
    <name type="scientific">Arthrobacter terricola</name>
    <dbReference type="NCBI Taxonomy" id="2547396"/>
    <lineage>
        <taxon>Bacteria</taxon>
        <taxon>Bacillati</taxon>
        <taxon>Actinomycetota</taxon>
        <taxon>Actinomycetes</taxon>
        <taxon>Micrococcales</taxon>
        <taxon>Micrococcaceae</taxon>
        <taxon>Arthrobacter</taxon>
    </lineage>
</organism>
<dbReference type="AlphaFoldDB" id="A0A4R5KQC0"/>
<dbReference type="RefSeq" id="WP_133203948.1">
    <property type="nucleotide sequence ID" value="NZ_SMRU01000009.1"/>
</dbReference>
<dbReference type="EMBL" id="SMRU01000009">
    <property type="protein sequence ID" value="TDF96900.1"/>
    <property type="molecule type" value="Genomic_DNA"/>
</dbReference>
<evidence type="ECO:0000313" key="3">
    <source>
        <dbReference type="Proteomes" id="UP000295511"/>
    </source>
</evidence>
<comment type="caution">
    <text evidence="2">The sequence shown here is derived from an EMBL/GenBank/DDBJ whole genome shotgun (WGS) entry which is preliminary data.</text>
</comment>
<accession>A0A4R5KQC0</accession>
<feature type="region of interest" description="Disordered" evidence="1">
    <location>
        <begin position="78"/>
        <end position="101"/>
    </location>
</feature>
<protein>
    <submittedName>
        <fullName evidence="2">Uncharacterized protein</fullName>
    </submittedName>
</protein>
<evidence type="ECO:0000313" key="2">
    <source>
        <dbReference type="EMBL" id="TDF96900.1"/>
    </source>
</evidence>
<evidence type="ECO:0000256" key="1">
    <source>
        <dbReference type="SAM" id="MobiDB-lite"/>
    </source>
</evidence>
<keyword evidence="3" id="KW-1185">Reference proteome</keyword>
<dbReference type="Proteomes" id="UP000295511">
    <property type="component" value="Unassembled WGS sequence"/>
</dbReference>
<name>A0A4R5KQC0_9MICC</name>